<dbReference type="SUPFAM" id="SSF51316">
    <property type="entry name" value="Mss4-like"/>
    <property type="match status" value="1"/>
</dbReference>
<evidence type="ECO:0000256" key="1">
    <source>
        <dbReference type="PROSITE-ProRule" id="PRU01133"/>
    </source>
</evidence>
<keyword evidence="4" id="KW-1185">Reference proteome</keyword>
<dbReference type="PROSITE" id="PS51797">
    <property type="entry name" value="TCTP_3"/>
    <property type="match status" value="1"/>
</dbReference>
<dbReference type="EnsemblPlants" id="AUR62037402-RA">
    <property type="protein sequence ID" value="AUR62037402-RA:cds"/>
    <property type="gene ID" value="AUR62037402"/>
</dbReference>
<evidence type="ECO:0000313" key="4">
    <source>
        <dbReference type="Proteomes" id="UP000596660"/>
    </source>
</evidence>
<proteinExistence type="inferred from homology"/>
<sequence>MIFPEVERTWVRDLTRVLRPCEGVELLSDSYPYKELFNGCLWDVDGKWTVKGGVDVNISANPYAEKWVNVSRNK</sequence>
<name>A0A803MYP9_CHEQI</name>
<dbReference type="Gene3D" id="2.170.150.10">
    <property type="entry name" value="Metal Binding Protein, Guanine Nucleotide Exchange Factor, Chain A"/>
    <property type="match status" value="1"/>
</dbReference>
<dbReference type="InterPro" id="IPR011057">
    <property type="entry name" value="Mss4-like_sf"/>
</dbReference>
<dbReference type="AlphaFoldDB" id="A0A803MYP9"/>
<feature type="domain" description="TCTP" evidence="2">
    <location>
        <begin position="8"/>
        <end position="74"/>
    </location>
</feature>
<comment type="similarity">
    <text evidence="1">Belongs to the TCTP family.</text>
</comment>
<dbReference type="Pfam" id="PF00838">
    <property type="entry name" value="TCTP"/>
    <property type="match status" value="1"/>
</dbReference>
<organism evidence="3 4">
    <name type="scientific">Chenopodium quinoa</name>
    <name type="common">Quinoa</name>
    <dbReference type="NCBI Taxonomy" id="63459"/>
    <lineage>
        <taxon>Eukaryota</taxon>
        <taxon>Viridiplantae</taxon>
        <taxon>Streptophyta</taxon>
        <taxon>Embryophyta</taxon>
        <taxon>Tracheophyta</taxon>
        <taxon>Spermatophyta</taxon>
        <taxon>Magnoliopsida</taxon>
        <taxon>eudicotyledons</taxon>
        <taxon>Gunneridae</taxon>
        <taxon>Pentapetalae</taxon>
        <taxon>Caryophyllales</taxon>
        <taxon>Chenopodiaceae</taxon>
        <taxon>Chenopodioideae</taxon>
        <taxon>Atripliceae</taxon>
        <taxon>Chenopodium</taxon>
    </lineage>
</organism>
<reference evidence="3" key="1">
    <citation type="journal article" date="2017" name="Nature">
        <title>The genome of Chenopodium quinoa.</title>
        <authorList>
            <person name="Jarvis D.E."/>
            <person name="Ho Y.S."/>
            <person name="Lightfoot D.J."/>
            <person name="Schmoeckel S.M."/>
            <person name="Li B."/>
            <person name="Borm T.J.A."/>
            <person name="Ohyanagi H."/>
            <person name="Mineta K."/>
            <person name="Michell C.T."/>
            <person name="Saber N."/>
            <person name="Kharbatia N.M."/>
            <person name="Rupper R.R."/>
            <person name="Sharp A.R."/>
            <person name="Dally N."/>
            <person name="Boughton B.A."/>
            <person name="Woo Y.H."/>
            <person name="Gao G."/>
            <person name="Schijlen E.G.W.M."/>
            <person name="Guo X."/>
            <person name="Momin A.A."/>
            <person name="Negrao S."/>
            <person name="Al-Babili S."/>
            <person name="Gehring C."/>
            <person name="Roessner U."/>
            <person name="Jung C."/>
            <person name="Murphy K."/>
            <person name="Arold S.T."/>
            <person name="Gojobori T."/>
            <person name="van der Linden C.G."/>
            <person name="van Loo E.N."/>
            <person name="Jellen E.N."/>
            <person name="Maughan P.J."/>
            <person name="Tester M."/>
        </authorList>
    </citation>
    <scope>NUCLEOTIDE SEQUENCE [LARGE SCALE GENOMIC DNA]</scope>
    <source>
        <strain evidence="3">cv. PI 614886</strain>
    </source>
</reference>
<dbReference type="InterPro" id="IPR018105">
    <property type="entry name" value="Translational_control_tumour_p"/>
</dbReference>
<protein>
    <recommendedName>
        <fullName evidence="2">TCTP domain-containing protein</fullName>
    </recommendedName>
</protein>
<dbReference type="InterPro" id="IPR011323">
    <property type="entry name" value="Mss4/transl-control_tumour"/>
</dbReference>
<reference evidence="3" key="2">
    <citation type="submission" date="2021-03" db="UniProtKB">
        <authorList>
            <consortium name="EnsemblPlants"/>
        </authorList>
    </citation>
    <scope>IDENTIFICATION</scope>
</reference>
<dbReference type="Proteomes" id="UP000596660">
    <property type="component" value="Unplaced"/>
</dbReference>
<evidence type="ECO:0000313" key="3">
    <source>
        <dbReference type="EnsemblPlants" id="AUR62037402-RA:cds"/>
    </source>
</evidence>
<dbReference type="InterPro" id="IPR034737">
    <property type="entry name" value="TCTP"/>
</dbReference>
<evidence type="ECO:0000259" key="2">
    <source>
        <dbReference type="PROSITE" id="PS51797"/>
    </source>
</evidence>
<accession>A0A803MYP9</accession>
<dbReference type="Gramene" id="AUR62037402-RA">
    <property type="protein sequence ID" value="AUR62037402-RA:cds"/>
    <property type="gene ID" value="AUR62037402"/>
</dbReference>